<name>V9H6W9_9NEIS</name>
<evidence type="ECO:0000256" key="2">
    <source>
        <dbReference type="ARBA" id="ARBA00022475"/>
    </source>
</evidence>
<evidence type="ECO:0000256" key="1">
    <source>
        <dbReference type="ARBA" id="ARBA00004651"/>
    </source>
</evidence>
<evidence type="ECO:0000313" key="8">
    <source>
        <dbReference type="EMBL" id="EFG32075.1"/>
    </source>
</evidence>
<organism evidence="8 9">
    <name type="scientific">Simonsiella muelleri ATCC 29453</name>
    <dbReference type="NCBI Taxonomy" id="641147"/>
    <lineage>
        <taxon>Bacteria</taxon>
        <taxon>Pseudomonadati</taxon>
        <taxon>Pseudomonadota</taxon>
        <taxon>Betaproteobacteria</taxon>
        <taxon>Neisseriales</taxon>
        <taxon>Neisseriaceae</taxon>
        <taxon>Simonsiella</taxon>
    </lineage>
</organism>
<evidence type="ECO:0000256" key="6">
    <source>
        <dbReference type="SAM" id="Phobius"/>
    </source>
</evidence>
<dbReference type="Pfam" id="PF06271">
    <property type="entry name" value="RDD"/>
    <property type="match status" value="1"/>
</dbReference>
<protein>
    <recommendedName>
        <fullName evidence="7">RDD domain-containing protein</fullName>
    </recommendedName>
</protein>
<dbReference type="GO" id="GO:0005886">
    <property type="term" value="C:plasma membrane"/>
    <property type="evidence" value="ECO:0007669"/>
    <property type="project" value="UniProtKB-SubCell"/>
</dbReference>
<dbReference type="EMBL" id="ADCY02000051">
    <property type="protein sequence ID" value="EFG32075.1"/>
    <property type="molecule type" value="Genomic_DNA"/>
</dbReference>
<evidence type="ECO:0000313" key="9">
    <source>
        <dbReference type="Proteomes" id="UP000017813"/>
    </source>
</evidence>
<dbReference type="KEGG" id="smur:BWP33_00195"/>
<dbReference type="eggNOG" id="COG1714">
    <property type="taxonomic scope" value="Bacteria"/>
</dbReference>
<dbReference type="Proteomes" id="UP000017813">
    <property type="component" value="Unassembled WGS sequence"/>
</dbReference>
<dbReference type="OrthoDB" id="8613388at2"/>
<feature type="transmembrane region" description="Helical" evidence="6">
    <location>
        <begin position="23"/>
        <end position="43"/>
    </location>
</feature>
<dbReference type="PANTHER" id="PTHR36115">
    <property type="entry name" value="PROLINE-RICH ANTIGEN HOMOLOG-RELATED"/>
    <property type="match status" value="1"/>
</dbReference>
<proteinExistence type="predicted"/>
<feature type="transmembrane region" description="Helical" evidence="6">
    <location>
        <begin position="63"/>
        <end position="84"/>
    </location>
</feature>
<keyword evidence="3 6" id="KW-0812">Transmembrane</keyword>
<keyword evidence="9" id="KW-1185">Reference proteome</keyword>
<dbReference type="RefSeq" id="WP_002642694.1">
    <property type="nucleotide sequence ID" value="NZ_CP019448.1"/>
</dbReference>
<reference evidence="8 9" key="2">
    <citation type="submission" date="2011-10" db="EMBL/GenBank/DDBJ databases">
        <title>The Genome Sequence of Simonsiella muelleri ATCC 29453.</title>
        <authorList>
            <consortium name="The Broad Institute Genome Sequencing Platform"/>
            <consortium name="The Broad Institute Genome Sequencing Center for Infectious Disease"/>
            <person name="Earl A."/>
            <person name="Ward D."/>
            <person name="Feldgarden M."/>
            <person name="Gevers D."/>
            <person name="Izard J."/>
            <person name="Baranova O.V."/>
            <person name="Blanton J.M."/>
            <person name="Tanner A.C."/>
            <person name="Dewhirst F."/>
            <person name="Young S.K."/>
            <person name="Zeng Q."/>
            <person name="Gargeya S."/>
            <person name="Fitzgerald M."/>
            <person name="Haas B."/>
            <person name="Abouelleil A."/>
            <person name="Alvarado L."/>
            <person name="Arachchi H.M."/>
            <person name="Berlin A."/>
            <person name="Brown A."/>
            <person name="Chapman S.B."/>
            <person name="Chen Z."/>
            <person name="Dunbar C."/>
            <person name="Freedman E."/>
            <person name="Gearin G."/>
            <person name="Goldberg J."/>
            <person name="Griggs A."/>
            <person name="Gujja S."/>
            <person name="Heiman D."/>
            <person name="Howarth C."/>
            <person name="Larson L."/>
            <person name="Lui A."/>
            <person name="MacDonald P.J.P."/>
            <person name="Montmayeur A."/>
            <person name="Murphy C."/>
            <person name="Neiman D."/>
            <person name="Pearson M."/>
            <person name="Priest M."/>
            <person name="Roberts A."/>
            <person name="Saif S."/>
            <person name="Shea T."/>
            <person name="Shenoy N."/>
            <person name="Sisk P."/>
            <person name="Stolte C."/>
            <person name="Sykes S."/>
            <person name="Wortman J."/>
            <person name="Nusbaum C."/>
            <person name="Birren B."/>
        </authorList>
    </citation>
    <scope>NUCLEOTIDE SEQUENCE [LARGE SCALE GENOMIC DNA]</scope>
    <source>
        <strain evidence="8 9">ATCC 29453</strain>
    </source>
</reference>
<reference evidence="8 9" key="1">
    <citation type="submission" date="2010-03" db="EMBL/GenBank/DDBJ databases">
        <authorList>
            <consortium name="The Broad Institute Genome Sequencing Platform"/>
            <person name="Ward D."/>
            <person name="Earl A."/>
            <person name="Feldgarden M."/>
            <person name="Gevers D."/>
            <person name="Young S."/>
            <person name="Zeng Q."/>
            <person name="Koehrsen M."/>
            <person name="Alvarado L."/>
            <person name="Berlin A.M."/>
            <person name="Borenstein D."/>
            <person name="Chapman S.B."/>
            <person name="Chen Z."/>
            <person name="Engels R."/>
            <person name="Freedman E."/>
            <person name="Gellesch M."/>
            <person name="Goldberg J."/>
            <person name="Griggs A."/>
            <person name="Gujja S."/>
            <person name="Heilman E.R."/>
            <person name="Heiman D.I."/>
            <person name="Hepburn T.A."/>
            <person name="Howarth C."/>
            <person name="Jen D."/>
            <person name="Larson L."/>
            <person name="Mehta T."/>
            <person name="Park D."/>
            <person name="Pearson M."/>
            <person name="Richards J."/>
            <person name="Roberts A."/>
            <person name="Saif S."/>
            <person name="Shea T.D."/>
            <person name="Shenoy N."/>
            <person name="Sisk P."/>
            <person name="Stolte C."/>
            <person name="Sykes S.N."/>
            <person name="Walk T."/>
            <person name="White J."/>
            <person name="Yandava C."/>
            <person name="Izard J."/>
            <person name="Baranova O.V."/>
            <person name="Blanton J.M."/>
            <person name="Tanner A.C."/>
            <person name="Dewhirst F."/>
            <person name="Haas B."/>
            <person name="Nusbaum C."/>
            <person name="Birren B."/>
        </authorList>
    </citation>
    <scope>NUCLEOTIDE SEQUENCE [LARGE SCALE GENOMIC DNA]</scope>
    <source>
        <strain evidence="8 9">ATCC 29453</strain>
    </source>
</reference>
<keyword evidence="2" id="KW-1003">Cell membrane</keyword>
<dbReference type="STRING" id="641147.HMPREF9021_00480"/>
<dbReference type="InterPro" id="IPR010432">
    <property type="entry name" value="RDD"/>
</dbReference>
<keyword evidence="4 6" id="KW-1133">Transmembrane helix</keyword>
<dbReference type="AlphaFoldDB" id="V9H6W9"/>
<feature type="transmembrane region" description="Helical" evidence="6">
    <location>
        <begin position="154"/>
        <end position="170"/>
    </location>
</feature>
<evidence type="ECO:0000256" key="5">
    <source>
        <dbReference type="ARBA" id="ARBA00023136"/>
    </source>
</evidence>
<feature type="domain" description="RDD" evidence="7">
    <location>
        <begin position="9"/>
        <end position="182"/>
    </location>
</feature>
<gene>
    <name evidence="8" type="ORF">HMPREF9021_00480</name>
</gene>
<keyword evidence="5 6" id="KW-0472">Membrane</keyword>
<dbReference type="PANTHER" id="PTHR36115:SF4">
    <property type="entry name" value="MEMBRANE PROTEIN"/>
    <property type="match status" value="1"/>
</dbReference>
<evidence type="ECO:0000256" key="4">
    <source>
        <dbReference type="ARBA" id="ARBA00022989"/>
    </source>
</evidence>
<comment type="caution">
    <text evidence="8">The sequence shown here is derived from an EMBL/GenBank/DDBJ whole genome shotgun (WGS) entry which is preliminary data.</text>
</comment>
<dbReference type="HOGENOM" id="CLU_1407474_0_0_4"/>
<feature type="transmembrane region" description="Helical" evidence="6">
    <location>
        <begin position="119"/>
        <end position="142"/>
    </location>
</feature>
<accession>V9H6W9</accession>
<evidence type="ECO:0000259" key="7">
    <source>
        <dbReference type="Pfam" id="PF06271"/>
    </source>
</evidence>
<comment type="subcellular location">
    <subcellularLocation>
        <location evidence="1">Cell membrane</location>
        <topology evidence="1">Multi-pass membrane protein</topology>
    </subcellularLocation>
</comment>
<evidence type="ECO:0000256" key="3">
    <source>
        <dbReference type="ARBA" id="ARBA00022692"/>
    </source>
</evidence>
<dbReference type="InterPro" id="IPR051791">
    <property type="entry name" value="Pra-immunoreactive"/>
</dbReference>
<sequence length="204" mass="22547">MEQLEVELAGGWERIGAALLNNIFSTIAMIPMIVGFFVGLMNIKDGDNWNIDEMQILVDKFNPLWFLVGLAIFLAYCIWQCVLMSTTGQSLGKKLLNLKVIKSDGSEAGFVGTVLLREVVYMVASAIAVGIVANLLFMMLTLEDISKEVILNNSFSYIPTLICTVMLFTSRDRRTLQDKIANTVVIKLPPANAPKPATKISLEK</sequence>